<reference evidence="2 3" key="1">
    <citation type="submission" date="2024-11" db="EMBL/GenBank/DDBJ databases">
        <title>Chromosome-level genome assembly of Eucalyptus globulus Labill. provides insights into its genome evolution.</title>
        <authorList>
            <person name="Li X."/>
        </authorList>
    </citation>
    <scope>NUCLEOTIDE SEQUENCE [LARGE SCALE GENOMIC DNA]</scope>
    <source>
        <strain evidence="2">CL2024</strain>
        <tissue evidence="2">Fresh tender leaves</tissue>
    </source>
</reference>
<protein>
    <recommendedName>
        <fullName evidence="4">Pectinesterase inhibitor domain-containing protein</fullName>
    </recommendedName>
</protein>
<accession>A0ABD3KYU5</accession>
<keyword evidence="1" id="KW-0732">Signal</keyword>
<sequence length="187" mass="20513">MSSQKPLMIFTLSLLLLLAGLHETDARLQHGSVPTIGTRRDTSDQSLTQVLVAQDIITLSIGGVKNTKKFVEMIPKLKSVQQTPNSDPSNLLNCVDGLFDSLSNLESVLKRLRHLKDPYVAYDTRELRRVEGRIMGISGTCRYALKDTDGVVTQMLNSNLADVAMLTNSVERAIFGISVTDKGAKIP</sequence>
<evidence type="ECO:0008006" key="4">
    <source>
        <dbReference type="Google" id="ProtNLM"/>
    </source>
</evidence>
<feature type="signal peptide" evidence="1">
    <location>
        <begin position="1"/>
        <end position="26"/>
    </location>
</feature>
<evidence type="ECO:0000256" key="1">
    <source>
        <dbReference type="SAM" id="SignalP"/>
    </source>
</evidence>
<dbReference type="AlphaFoldDB" id="A0ABD3KYU5"/>
<organism evidence="2 3">
    <name type="scientific">Eucalyptus globulus</name>
    <name type="common">Tasmanian blue gum</name>
    <dbReference type="NCBI Taxonomy" id="34317"/>
    <lineage>
        <taxon>Eukaryota</taxon>
        <taxon>Viridiplantae</taxon>
        <taxon>Streptophyta</taxon>
        <taxon>Embryophyta</taxon>
        <taxon>Tracheophyta</taxon>
        <taxon>Spermatophyta</taxon>
        <taxon>Magnoliopsida</taxon>
        <taxon>eudicotyledons</taxon>
        <taxon>Gunneridae</taxon>
        <taxon>Pentapetalae</taxon>
        <taxon>rosids</taxon>
        <taxon>malvids</taxon>
        <taxon>Myrtales</taxon>
        <taxon>Myrtaceae</taxon>
        <taxon>Myrtoideae</taxon>
        <taxon>Eucalypteae</taxon>
        <taxon>Eucalyptus</taxon>
    </lineage>
</organism>
<feature type="chain" id="PRO_5044755346" description="Pectinesterase inhibitor domain-containing protein" evidence="1">
    <location>
        <begin position="27"/>
        <end position="187"/>
    </location>
</feature>
<keyword evidence="3" id="KW-1185">Reference proteome</keyword>
<dbReference type="Proteomes" id="UP001634007">
    <property type="component" value="Unassembled WGS sequence"/>
</dbReference>
<evidence type="ECO:0000313" key="3">
    <source>
        <dbReference type="Proteomes" id="UP001634007"/>
    </source>
</evidence>
<gene>
    <name evidence="2" type="ORF">ACJRO7_013800</name>
</gene>
<comment type="caution">
    <text evidence="2">The sequence shown here is derived from an EMBL/GenBank/DDBJ whole genome shotgun (WGS) entry which is preliminary data.</text>
</comment>
<proteinExistence type="predicted"/>
<evidence type="ECO:0000313" key="2">
    <source>
        <dbReference type="EMBL" id="KAL3744588.1"/>
    </source>
</evidence>
<name>A0ABD3KYU5_EUCGL</name>
<dbReference type="EMBL" id="JBJKBG010000003">
    <property type="protein sequence ID" value="KAL3744588.1"/>
    <property type="molecule type" value="Genomic_DNA"/>
</dbReference>